<evidence type="ECO:0000313" key="3">
    <source>
        <dbReference type="EMBL" id="SKA12372.1"/>
    </source>
</evidence>
<keyword evidence="1 2" id="KW-0732">Signal</keyword>
<dbReference type="EMBL" id="FUXM01000026">
    <property type="protein sequence ID" value="SKA12372.1"/>
    <property type="molecule type" value="Genomic_DNA"/>
</dbReference>
<organism evidence="3 4">
    <name type="scientific">Carboxydocella sporoproducens DSM 16521</name>
    <dbReference type="NCBI Taxonomy" id="1121270"/>
    <lineage>
        <taxon>Bacteria</taxon>
        <taxon>Bacillati</taxon>
        <taxon>Bacillota</taxon>
        <taxon>Clostridia</taxon>
        <taxon>Eubacteriales</taxon>
        <taxon>Clostridiales Family XVI. Incertae Sedis</taxon>
        <taxon>Carboxydocella</taxon>
    </lineage>
</organism>
<feature type="signal peptide" evidence="2">
    <location>
        <begin position="1"/>
        <end position="22"/>
    </location>
</feature>
<feature type="chain" id="PRO_5039627863" description="DUF4352 domain-containing protein" evidence="2">
    <location>
        <begin position="23"/>
        <end position="167"/>
    </location>
</feature>
<proteinExistence type="predicted"/>
<dbReference type="Proteomes" id="UP000189933">
    <property type="component" value="Unassembled WGS sequence"/>
</dbReference>
<dbReference type="PROSITE" id="PS51257">
    <property type="entry name" value="PROKAR_LIPOPROTEIN"/>
    <property type="match status" value="1"/>
</dbReference>
<sequence>MKKILLLSFLAAALLLGGCASTQPQVPPHASNREEKSGHIKLVQGPLTLEVSQKPKYFSPELMPAEEGKVVIGLFTAITNDSDQDLNIKPEFVTIITEDGKSYQYSEARTAITGKGAFKAMDLPPHYRGGGLLLFEIPRDQQVDKVLYEDQAGHKFTVSLQAPPGKV</sequence>
<reference evidence="4" key="1">
    <citation type="submission" date="2017-02" db="EMBL/GenBank/DDBJ databases">
        <authorList>
            <person name="Varghese N."/>
            <person name="Submissions S."/>
        </authorList>
    </citation>
    <scope>NUCLEOTIDE SEQUENCE [LARGE SCALE GENOMIC DNA]</scope>
    <source>
        <strain evidence="4">DSM 16521</strain>
    </source>
</reference>
<dbReference type="AlphaFoldDB" id="A0A1T4R8L5"/>
<evidence type="ECO:0000313" key="4">
    <source>
        <dbReference type="Proteomes" id="UP000189933"/>
    </source>
</evidence>
<dbReference type="Gene3D" id="2.60.40.1240">
    <property type="match status" value="1"/>
</dbReference>
<accession>A0A1T4R8L5</accession>
<evidence type="ECO:0000256" key="2">
    <source>
        <dbReference type="SAM" id="SignalP"/>
    </source>
</evidence>
<dbReference type="RefSeq" id="WP_078666019.1">
    <property type="nucleotide sequence ID" value="NZ_FUXM01000026.1"/>
</dbReference>
<keyword evidence="4" id="KW-1185">Reference proteome</keyword>
<gene>
    <name evidence="3" type="ORF">SAMN02745885_01987</name>
</gene>
<evidence type="ECO:0008006" key="5">
    <source>
        <dbReference type="Google" id="ProtNLM"/>
    </source>
</evidence>
<protein>
    <recommendedName>
        <fullName evidence="5">DUF4352 domain-containing protein</fullName>
    </recommendedName>
</protein>
<dbReference type="OrthoDB" id="416233at186801"/>
<dbReference type="InterPro" id="IPR029050">
    <property type="entry name" value="Immunoprotect_excell_Ig-like"/>
</dbReference>
<evidence type="ECO:0000256" key="1">
    <source>
        <dbReference type="ARBA" id="ARBA00022729"/>
    </source>
</evidence>
<name>A0A1T4R8L5_9FIRM</name>